<protein>
    <submittedName>
        <fullName evidence="2">Uncharacterized protein</fullName>
    </submittedName>
</protein>
<proteinExistence type="predicted"/>
<dbReference type="OrthoDB" id="409598at2759"/>
<dbReference type="EMBL" id="CAJNIZ010046147">
    <property type="protein sequence ID" value="CAE7741148.1"/>
    <property type="molecule type" value="Genomic_DNA"/>
</dbReference>
<sequence>MADDELATEEAGKTLPSLSPLRASDQPTAGDFDEGIDVPKLEELLKDYIFSQSIGTLNPPKFGKVLAAKIRREGKEHLCVLYTVESSGPADRRPYEAAFGEPEVFEEVVYITDYMSISTAPPR</sequence>
<evidence type="ECO:0000313" key="2">
    <source>
        <dbReference type="EMBL" id="CAE7741148.1"/>
    </source>
</evidence>
<gene>
    <name evidence="2" type="ORF">SPIL2461_LOCUS21328</name>
</gene>
<dbReference type="Proteomes" id="UP000649617">
    <property type="component" value="Unassembled WGS sequence"/>
</dbReference>
<keyword evidence="3" id="KW-1185">Reference proteome</keyword>
<comment type="caution">
    <text evidence="2">The sequence shown here is derived from an EMBL/GenBank/DDBJ whole genome shotgun (WGS) entry which is preliminary data.</text>
</comment>
<organism evidence="2 3">
    <name type="scientific">Symbiodinium pilosum</name>
    <name type="common">Dinoflagellate</name>
    <dbReference type="NCBI Taxonomy" id="2952"/>
    <lineage>
        <taxon>Eukaryota</taxon>
        <taxon>Sar</taxon>
        <taxon>Alveolata</taxon>
        <taxon>Dinophyceae</taxon>
        <taxon>Suessiales</taxon>
        <taxon>Symbiodiniaceae</taxon>
        <taxon>Symbiodinium</taxon>
    </lineage>
</organism>
<reference evidence="2" key="1">
    <citation type="submission" date="2021-02" db="EMBL/GenBank/DDBJ databases">
        <authorList>
            <person name="Dougan E. K."/>
            <person name="Rhodes N."/>
            <person name="Thang M."/>
            <person name="Chan C."/>
        </authorList>
    </citation>
    <scope>NUCLEOTIDE SEQUENCE</scope>
</reference>
<feature type="region of interest" description="Disordered" evidence="1">
    <location>
        <begin position="1"/>
        <end position="35"/>
    </location>
</feature>
<accession>A0A812XKJ5</accession>
<evidence type="ECO:0000256" key="1">
    <source>
        <dbReference type="SAM" id="MobiDB-lite"/>
    </source>
</evidence>
<evidence type="ECO:0000313" key="3">
    <source>
        <dbReference type="Proteomes" id="UP000649617"/>
    </source>
</evidence>
<dbReference type="AlphaFoldDB" id="A0A812XKJ5"/>
<name>A0A812XKJ5_SYMPI</name>